<evidence type="ECO:0008006" key="6">
    <source>
        <dbReference type="Google" id="ProtNLM"/>
    </source>
</evidence>
<sequence length="910" mass="95642">MVTPWRTRTLGMCSASAVACVVGILPATLTETGHQGPTARAAESTQWTNPSARDGHSKNDIDVSISQINPTIATIDGHVAFTVKLTNSTSSTLDSITYSLSRSDAVVDTASARLRLADNKDVFNHDLINGSVDHDQANDSQSTGSTSARDSGKKSTSAKNSKTTTSSGDNSAVTLKPGESTTLTFDLPITEGNGKATPLGITDPGTYPIVISAQAGSYEGSSRFLLPVRDKAKSDADSKQASENQPVPLTFLWPLASQSAIVPGETGEAPDSAPLLLSDETLAHELARGGRLDGLLSAYANAASKSNGIKEASCLAIDPDLLTTVERMTHGYSVTNERPSAVSETTRLRDSWGSSKGTKTRDGKGTGDAERWLKKLKDTASGGCVVSLPTSGANLNAVAATKDPWLAAQTLSTGDTNIQAILGTSTLSNIAIPGAGYLNQDAIPSLANAYTNGEPIDLNSQFEEGVANTDKSAGTPTSEEPQVNPVTLTSDEASTNTVRPASWPPRDPHVTTLVADNSLSTSTETDNKEKSDMAAGDGSPSDNDDSAVGGSASRSRDDDPAAHDQSAWENKLVDVGHGVTAIPFNADVGATLAATGGTPETAAYSTPLTRYHETLDSFHARMQDAIAVMWQTIQSRTPVLATPPAQWTASSEDATAFLDAVGALLGGEATPTALSAITSQTPHSTGSVNRPYEDPGAVSSDDVHRVAAQASSITRLTTMMSNDDRIELTRFNFTAPLRTDLLRALTDEGRRSEKKYDTVTQYSDTLLDKSQAMLHNLLTSVKLVPPGNVYTRTSDSSPILIVARNGLPLPVKASLQWQGPSNVQLDELKQTLPARGSVTLQVHADIAARSKQTKLKLWLAGDHNQALSEPTTVAIQSAPGISWKGVLTAGGILVTIAGIGLILRERRTRM</sequence>
<protein>
    <recommendedName>
        <fullName evidence="6">Secreted protein</fullName>
    </recommendedName>
</protein>
<feature type="compositionally biased region" description="Low complexity" evidence="1">
    <location>
        <begin position="154"/>
        <end position="167"/>
    </location>
</feature>
<feature type="region of interest" description="Disordered" evidence="1">
    <location>
        <begin position="336"/>
        <end position="368"/>
    </location>
</feature>
<evidence type="ECO:0000256" key="2">
    <source>
        <dbReference type="SAM" id="Phobius"/>
    </source>
</evidence>
<feature type="signal peptide" evidence="3">
    <location>
        <begin position="1"/>
        <end position="19"/>
    </location>
</feature>
<feature type="compositionally biased region" description="Polar residues" evidence="1">
    <location>
        <begin position="469"/>
        <end position="499"/>
    </location>
</feature>
<feature type="compositionally biased region" description="Polar residues" evidence="1">
    <location>
        <begin position="336"/>
        <end position="345"/>
    </location>
</feature>
<feature type="region of interest" description="Disordered" evidence="1">
    <location>
        <begin position="32"/>
        <end position="59"/>
    </location>
</feature>
<reference evidence="4 5" key="1">
    <citation type="submission" date="2017-08" db="EMBL/GenBank/DDBJ databases">
        <title>Infants hospitalized years apart are colonized by the same room-sourced microbial strains.</title>
        <authorList>
            <person name="Brooks B."/>
            <person name="Olm M.R."/>
            <person name="Firek B.A."/>
            <person name="Baker R."/>
            <person name="Thomas B.C."/>
            <person name="Morowitz M.J."/>
            <person name="Banfield J.F."/>
        </authorList>
    </citation>
    <scope>NUCLEOTIDE SEQUENCE [LARGE SCALE GENOMIC DNA]</scope>
    <source>
        <strain evidence="4">S2_003_000_R1_3</strain>
    </source>
</reference>
<feature type="region of interest" description="Disordered" evidence="1">
    <location>
        <begin position="129"/>
        <end position="200"/>
    </location>
</feature>
<evidence type="ECO:0000256" key="1">
    <source>
        <dbReference type="SAM" id="MobiDB-lite"/>
    </source>
</evidence>
<accession>A0A2W5SSI1</accession>
<feature type="compositionally biased region" description="Polar residues" evidence="1">
    <location>
        <begin position="514"/>
        <end position="524"/>
    </location>
</feature>
<dbReference type="Proteomes" id="UP000249432">
    <property type="component" value="Unassembled WGS sequence"/>
</dbReference>
<feature type="compositionally biased region" description="Polar residues" evidence="1">
    <location>
        <begin position="678"/>
        <end position="688"/>
    </location>
</feature>
<keyword evidence="2" id="KW-0472">Membrane</keyword>
<feature type="chain" id="PRO_5038924581" description="Secreted protein" evidence="3">
    <location>
        <begin position="20"/>
        <end position="910"/>
    </location>
</feature>
<gene>
    <name evidence="4" type="ORF">DI525_03435</name>
</gene>
<organism evidence="4 5">
    <name type="scientific">Corynebacterium kroppenstedtii</name>
    <dbReference type="NCBI Taxonomy" id="161879"/>
    <lineage>
        <taxon>Bacteria</taxon>
        <taxon>Bacillati</taxon>
        <taxon>Actinomycetota</taxon>
        <taxon>Actinomycetes</taxon>
        <taxon>Mycobacteriales</taxon>
        <taxon>Corynebacteriaceae</taxon>
        <taxon>Corynebacterium</taxon>
    </lineage>
</organism>
<feature type="region of interest" description="Disordered" evidence="1">
    <location>
        <begin position="678"/>
        <end position="699"/>
    </location>
</feature>
<dbReference type="AlphaFoldDB" id="A0A2W5SSI1"/>
<keyword evidence="3" id="KW-0732">Signal</keyword>
<evidence type="ECO:0000313" key="4">
    <source>
        <dbReference type="EMBL" id="PZR05710.1"/>
    </source>
</evidence>
<feature type="transmembrane region" description="Helical" evidence="2">
    <location>
        <begin position="881"/>
        <end position="903"/>
    </location>
</feature>
<keyword evidence="2" id="KW-1133">Transmembrane helix</keyword>
<name>A0A2W5SSI1_9CORY</name>
<proteinExistence type="predicted"/>
<evidence type="ECO:0000313" key="5">
    <source>
        <dbReference type="Proteomes" id="UP000249432"/>
    </source>
</evidence>
<dbReference type="RefSeq" id="WP_303734399.1">
    <property type="nucleotide sequence ID" value="NZ_CAKZHK010000010.1"/>
</dbReference>
<keyword evidence="2" id="KW-0812">Transmembrane</keyword>
<feature type="region of interest" description="Disordered" evidence="1">
    <location>
        <begin position="466"/>
        <end position="565"/>
    </location>
</feature>
<feature type="compositionally biased region" description="Polar residues" evidence="1">
    <location>
        <begin position="168"/>
        <end position="184"/>
    </location>
</feature>
<dbReference type="PROSITE" id="PS51257">
    <property type="entry name" value="PROKAR_LIPOPROTEIN"/>
    <property type="match status" value="1"/>
</dbReference>
<feature type="compositionally biased region" description="Polar residues" evidence="1">
    <location>
        <begin position="138"/>
        <end position="149"/>
    </location>
</feature>
<feature type="compositionally biased region" description="Basic and acidic residues" evidence="1">
    <location>
        <begin position="359"/>
        <end position="368"/>
    </location>
</feature>
<comment type="caution">
    <text evidence="4">The sequence shown here is derived from an EMBL/GenBank/DDBJ whole genome shotgun (WGS) entry which is preliminary data.</text>
</comment>
<dbReference type="EMBL" id="QFRA01000005">
    <property type="protein sequence ID" value="PZR05710.1"/>
    <property type="molecule type" value="Genomic_DNA"/>
</dbReference>
<evidence type="ECO:0000256" key="3">
    <source>
        <dbReference type="SAM" id="SignalP"/>
    </source>
</evidence>